<evidence type="ECO:0000313" key="3">
    <source>
        <dbReference type="Proteomes" id="UP000198348"/>
    </source>
</evidence>
<organism evidence="2 3">
    <name type="scientific">Haloechinothrix alba</name>
    <dbReference type="NCBI Taxonomy" id="664784"/>
    <lineage>
        <taxon>Bacteria</taxon>
        <taxon>Bacillati</taxon>
        <taxon>Actinomycetota</taxon>
        <taxon>Actinomycetes</taxon>
        <taxon>Pseudonocardiales</taxon>
        <taxon>Pseudonocardiaceae</taxon>
        <taxon>Haloechinothrix</taxon>
    </lineage>
</organism>
<reference evidence="2 3" key="1">
    <citation type="submission" date="2017-06" db="EMBL/GenBank/DDBJ databases">
        <authorList>
            <person name="Kim H.J."/>
            <person name="Triplett B.A."/>
        </authorList>
    </citation>
    <scope>NUCLEOTIDE SEQUENCE [LARGE SCALE GENOMIC DNA]</scope>
    <source>
        <strain evidence="2 3">DSM 45207</strain>
    </source>
</reference>
<dbReference type="Proteomes" id="UP000198348">
    <property type="component" value="Unassembled WGS sequence"/>
</dbReference>
<gene>
    <name evidence="2" type="ORF">SAMN06265360_10441</name>
</gene>
<proteinExistence type="predicted"/>
<name>A0A238VTE7_9PSEU</name>
<evidence type="ECO:0000313" key="2">
    <source>
        <dbReference type="EMBL" id="SNR37516.1"/>
    </source>
</evidence>
<feature type="compositionally biased region" description="Basic and acidic residues" evidence="1">
    <location>
        <begin position="434"/>
        <end position="450"/>
    </location>
</feature>
<feature type="compositionally biased region" description="Polar residues" evidence="1">
    <location>
        <begin position="55"/>
        <end position="70"/>
    </location>
</feature>
<dbReference type="AlphaFoldDB" id="A0A238VTE7"/>
<keyword evidence="3" id="KW-1185">Reference proteome</keyword>
<protein>
    <submittedName>
        <fullName evidence="2">Uncharacterized protein</fullName>
    </submittedName>
</protein>
<dbReference type="OrthoDB" id="3677000at2"/>
<evidence type="ECO:0000256" key="1">
    <source>
        <dbReference type="SAM" id="MobiDB-lite"/>
    </source>
</evidence>
<feature type="compositionally biased region" description="Low complexity" evidence="1">
    <location>
        <begin position="73"/>
        <end position="84"/>
    </location>
</feature>
<feature type="region of interest" description="Disordered" evidence="1">
    <location>
        <begin position="239"/>
        <end position="361"/>
    </location>
</feature>
<feature type="region of interest" description="Disordered" evidence="1">
    <location>
        <begin position="1"/>
        <end position="201"/>
    </location>
</feature>
<feature type="compositionally biased region" description="Low complexity" evidence="1">
    <location>
        <begin position="266"/>
        <end position="287"/>
    </location>
</feature>
<dbReference type="EMBL" id="FZNW01000004">
    <property type="protein sequence ID" value="SNR37516.1"/>
    <property type="molecule type" value="Genomic_DNA"/>
</dbReference>
<sequence>MTHDSNDPEDQPTLPGRHRRSGGSTTWTPTVPKRAGGARHRVPDGPDSTPAAGVATSTAPRAGTSTSVSGSLAPAPAAFPPATADNSPWRPPEQPERENIAGTLPTDTSSGGAALAPDPPAVPAEPAAVPVEPPERDGGDLATAGAEPHEPPLAPPERVGVDDKRPARTRVTLIPQDEPEDDARVYAAPPPDGLGKFDLGTVPASVTPPRSWRKAAWFATMSSGGVVVALLVAGSHLVSQPTDQLADDGWPGLRGDQPELHHDGLPGPTDEPGADTTTTEGGPATTTDPERISDLAGVRTPEAADSASAGTGSSGTSQRGRDTGSASPTTTRPPQKPSPSPAPRETRGAPLYSFPPDAETMGDRSEIFLNEITENPERAHEQTGGELHEEGADGIAERYSHIAYFEIEHIHIDQRKRMTVNTVKVVYNDGSSTEEQRTLRFEEGDKITSD</sequence>
<accession>A0A238VTE7</accession>
<dbReference type="RefSeq" id="WP_089300160.1">
    <property type="nucleotide sequence ID" value="NZ_FZNW01000004.1"/>
</dbReference>
<feature type="compositionally biased region" description="Low complexity" evidence="1">
    <location>
        <begin position="303"/>
        <end position="333"/>
    </location>
</feature>
<feature type="region of interest" description="Disordered" evidence="1">
    <location>
        <begin position="430"/>
        <end position="450"/>
    </location>
</feature>